<reference evidence="1 2" key="1">
    <citation type="journal article" date="2019" name="Sci. Rep.">
        <title>Orb-weaving spider Araneus ventricosus genome elucidates the spidroin gene catalogue.</title>
        <authorList>
            <person name="Kono N."/>
            <person name="Nakamura H."/>
            <person name="Ohtoshi R."/>
            <person name="Moran D.A.P."/>
            <person name="Shinohara A."/>
            <person name="Yoshida Y."/>
            <person name="Fujiwara M."/>
            <person name="Mori M."/>
            <person name="Tomita M."/>
            <person name="Arakawa K."/>
        </authorList>
    </citation>
    <scope>NUCLEOTIDE SEQUENCE [LARGE SCALE GENOMIC DNA]</scope>
</reference>
<protein>
    <submittedName>
        <fullName evidence="1">Uncharacterized protein</fullName>
    </submittedName>
</protein>
<name>A0A4Y2GSK8_ARAVE</name>
<sequence>MRICLFTFSETVFFFLILLIRSMRSFAFITSNMKSGRLSRSSYIRATQSSRCCGVAETVTSQNRFKREKTTTPLFAARWRCNRSHDVAHGHLAIPRYHLWQYLSPFSS</sequence>
<keyword evidence="2" id="KW-1185">Reference proteome</keyword>
<comment type="caution">
    <text evidence="1">The sequence shown here is derived from an EMBL/GenBank/DDBJ whole genome shotgun (WGS) entry which is preliminary data.</text>
</comment>
<dbReference type="EMBL" id="BGPR01100147">
    <property type="protein sequence ID" value="GBM55124.1"/>
    <property type="molecule type" value="Genomic_DNA"/>
</dbReference>
<dbReference type="AlphaFoldDB" id="A0A4Y2GSK8"/>
<accession>A0A4Y2GSK8</accession>
<organism evidence="1 2">
    <name type="scientific">Araneus ventricosus</name>
    <name type="common">Orbweaver spider</name>
    <name type="synonym">Epeira ventricosa</name>
    <dbReference type="NCBI Taxonomy" id="182803"/>
    <lineage>
        <taxon>Eukaryota</taxon>
        <taxon>Metazoa</taxon>
        <taxon>Ecdysozoa</taxon>
        <taxon>Arthropoda</taxon>
        <taxon>Chelicerata</taxon>
        <taxon>Arachnida</taxon>
        <taxon>Araneae</taxon>
        <taxon>Araneomorphae</taxon>
        <taxon>Entelegynae</taxon>
        <taxon>Araneoidea</taxon>
        <taxon>Araneidae</taxon>
        <taxon>Araneus</taxon>
    </lineage>
</organism>
<proteinExistence type="predicted"/>
<evidence type="ECO:0000313" key="1">
    <source>
        <dbReference type="EMBL" id="GBM55124.1"/>
    </source>
</evidence>
<dbReference type="Proteomes" id="UP000499080">
    <property type="component" value="Unassembled WGS sequence"/>
</dbReference>
<evidence type="ECO:0000313" key="2">
    <source>
        <dbReference type="Proteomes" id="UP000499080"/>
    </source>
</evidence>
<gene>
    <name evidence="1" type="ORF">AVEN_215708_1</name>
</gene>